<feature type="transmembrane region" description="Helical" evidence="1">
    <location>
        <begin position="35"/>
        <end position="55"/>
    </location>
</feature>
<comment type="caution">
    <text evidence="3">The sequence shown here is derived from an EMBL/GenBank/DDBJ whole genome shotgun (WGS) entry which is preliminary data.</text>
</comment>
<dbReference type="OrthoDB" id="9793186at2"/>
<keyword evidence="1" id="KW-0812">Transmembrane</keyword>
<dbReference type="Pfam" id="PF07578">
    <property type="entry name" value="LAB_N"/>
    <property type="match status" value="2"/>
</dbReference>
<evidence type="ECO:0000313" key="4">
    <source>
        <dbReference type="Proteomes" id="UP000289703"/>
    </source>
</evidence>
<organism evidence="3 4">
    <name type="scientific">Ancylomarina salipaludis</name>
    <dbReference type="NCBI Taxonomy" id="2501299"/>
    <lineage>
        <taxon>Bacteria</taxon>
        <taxon>Pseudomonadati</taxon>
        <taxon>Bacteroidota</taxon>
        <taxon>Bacteroidia</taxon>
        <taxon>Marinilabiliales</taxon>
        <taxon>Marinifilaceae</taxon>
        <taxon>Ancylomarina</taxon>
    </lineage>
</organism>
<dbReference type="AlphaFoldDB" id="A0A4Q1JJ42"/>
<evidence type="ECO:0000259" key="2">
    <source>
        <dbReference type="SMART" id="SM01259"/>
    </source>
</evidence>
<evidence type="ECO:0000313" key="3">
    <source>
        <dbReference type="EMBL" id="RXQ90375.1"/>
    </source>
</evidence>
<dbReference type="GO" id="GO:0016746">
    <property type="term" value="F:acyltransferase activity"/>
    <property type="evidence" value="ECO:0007669"/>
    <property type="project" value="UniProtKB-KW"/>
</dbReference>
<dbReference type="Proteomes" id="UP000289703">
    <property type="component" value="Unassembled WGS sequence"/>
</dbReference>
<keyword evidence="3" id="KW-0012">Acyltransferase</keyword>
<keyword evidence="4" id="KW-1185">Reference proteome</keyword>
<dbReference type="GO" id="GO:0016020">
    <property type="term" value="C:membrane"/>
    <property type="evidence" value="ECO:0007669"/>
    <property type="project" value="GOC"/>
</dbReference>
<dbReference type="GO" id="GO:0008915">
    <property type="term" value="F:lipid-A-disaccharide synthase activity"/>
    <property type="evidence" value="ECO:0007669"/>
    <property type="project" value="InterPro"/>
</dbReference>
<dbReference type="Gene3D" id="1.20.1280.290">
    <property type="match status" value="1"/>
</dbReference>
<dbReference type="RefSeq" id="WP_129255172.1">
    <property type="nucleotide sequence ID" value="NZ_SAXA01000013.1"/>
</dbReference>
<proteinExistence type="predicted"/>
<feature type="transmembrane region" description="Helical" evidence="1">
    <location>
        <begin position="123"/>
        <end position="144"/>
    </location>
</feature>
<protein>
    <submittedName>
        <fullName evidence="3">Lauroyl acyltransferase</fullName>
    </submittedName>
</protein>
<keyword evidence="1" id="KW-0472">Membrane</keyword>
<sequence length="212" mass="24612">MSNYFIFGVGFLAQGLFAARLIVQWIKSENAKKSLSPTIFWQLSILAAWLLFVYGVLRDDFAIILGQVITYFIYIRNLQLKGNWKELPLISRFVCLVSPLIAFVYMAINYESKLHLLFYNQDIPLWLLIWGSMGQIIFTFRFIYQWLYSEKKGESLLPIGFWLISLLGAAMILSYAIYRKDPVLMMGQGLGVVIYARNIHLIRKNKSQEDSD</sequence>
<gene>
    <name evidence="3" type="ORF">EO244_13275</name>
</gene>
<accession>A0A4Q1JJ42</accession>
<keyword evidence="3" id="KW-0808">Transferase</keyword>
<dbReference type="GO" id="GO:0009245">
    <property type="term" value="P:lipid A biosynthetic process"/>
    <property type="evidence" value="ECO:0007669"/>
    <property type="project" value="InterPro"/>
</dbReference>
<dbReference type="SMART" id="SM01259">
    <property type="entry name" value="LAB_N"/>
    <property type="match status" value="2"/>
</dbReference>
<reference evidence="3 4" key="1">
    <citation type="submission" date="2019-01" db="EMBL/GenBank/DDBJ databases">
        <title>Ancylomarina salipaludis sp. nov., isolated from a salt marsh.</title>
        <authorList>
            <person name="Yoon J.-H."/>
        </authorList>
    </citation>
    <scope>NUCLEOTIDE SEQUENCE [LARGE SCALE GENOMIC DNA]</scope>
    <source>
        <strain evidence="3 4">SHSM-M15</strain>
    </source>
</reference>
<feature type="domain" description="Lipid A biosynthesis N-terminal" evidence="2">
    <location>
        <begin position="9"/>
        <end position="80"/>
    </location>
</feature>
<feature type="domain" description="Lipid A biosynthesis N-terminal" evidence="2">
    <location>
        <begin position="130"/>
        <end position="201"/>
    </location>
</feature>
<feature type="transmembrane region" description="Helical" evidence="1">
    <location>
        <begin position="156"/>
        <end position="177"/>
    </location>
</feature>
<keyword evidence="1" id="KW-1133">Transmembrane helix</keyword>
<evidence type="ECO:0000256" key="1">
    <source>
        <dbReference type="SAM" id="Phobius"/>
    </source>
</evidence>
<dbReference type="InterPro" id="IPR011499">
    <property type="entry name" value="Lipid_A_biosynth_N"/>
</dbReference>
<feature type="transmembrane region" description="Helical" evidence="1">
    <location>
        <begin position="89"/>
        <end position="108"/>
    </location>
</feature>
<feature type="transmembrane region" description="Helical" evidence="1">
    <location>
        <begin position="6"/>
        <end position="23"/>
    </location>
</feature>
<dbReference type="EMBL" id="SAXA01000013">
    <property type="protein sequence ID" value="RXQ90375.1"/>
    <property type="molecule type" value="Genomic_DNA"/>
</dbReference>
<feature type="transmembrane region" description="Helical" evidence="1">
    <location>
        <begin position="61"/>
        <end position="77"/>
    </location>
</feature>
<name>A0A4Q1JJ42_9BACT</name>